<feature type="compositionally biased region" description="Acidic residues" evidence="1">
    <location>
        <begin position="416"/>
        <end position="449"/>
    </location>
</feature>
<evidence type="ECO:0000313" key="2">
    <source>
        <dbReference type="EMBL" id="KAF1972495.1"/>
    </source>
</evidence>
<dbReference type="EMBL" id="ML976686">
    <property type="protein sequence ID" value="KAF1972495.1"/>
    <property type="molecule type" value="Genomic_DNA"/>
</dbReference>
<feature type="region of interest" description="Disordered" evidence="1">
    <location>
        <begin position="319"/>
        <end position="398"/>
    </location>
</feature>
<evidence type="ECO:0000313" key="3">
    <source>
        <dbReference type="Proteomes" id="UP000800036"/>
    </source>
</evidence>
<reference evidence="2" key="1">
    <citation type="journal article" date="2020" name="Stud. Mycol.">
        <title>101 Dothideomycetes genomes: a test case for predicting lifestyles and emergence of pathogens.</title>
        <authorList>
            <person name="Haridas S."/>
            <person name="Albert R."/>
            <person name="Binder M."/>
            <person name="Bloem J."/>
            <person name="Labutti K."/>
            <person name="Salamov A."/>
            <person name="Andreopoulos B."/>
            <person name="Baker S."/>
            <person name="Barry K."/>
            <person name="Bills G."/>
            <person name="Bluhm B."/>
            <person name="Cannon C."/>
            <person name="Castanera R."/>
            <person name="Culley D."/>
            <person name="Daum C."/>
            <person name="Ezra D."/>
            <person name="Gonzalez J."/>
            <person name="Henrissat B."/>
            <person name="Kuo A."/>
            <person name="Liang C."/>
            <person name="Lipzen A."/>
            <person name="Lutzoni F."/>
            <person name="Magnuson J."/>
            <person name="Mondo S."/>
            <person name="Nolan M."/>
            <person name="Ohm R."/>
            <person name="Pangilinan J."/>
            <person name="Park H.-J."/>
            <person name="Ramirez L."/>
            <person name="Alfaro M."/>
            <person name="Sun H."/>
            <person name="Tritt A."/>
            <person name="Yoshinaga Y."/>
            <person name="Zwiers L.-H."/>
            <person name="Turgeon B."/>
            <person name="Goodwin S."/>
            <person name="Spatafora J."/>
            <person name="Crous P."/>
            <person name="Grigoriev I."/>
        </authorList>
    </citation>
    <scope>NUCLEOTIDE SEQUENCE</scope>
    <source>
        <strain evidence="2">CBS 107.79</strain>
    </source>
</reference>
<feature type="region of interest" description="Disordered" evidence="1">
    <location>
        <begin position="219"/>
        <end position="239"/>
    </location>
</feature>
<proteinExistence type="predicted"/>
<dbReference type="Proteomes" id="UP000800036">
    <property type="component" value="Unassembled WGS sequence"/>
</dbReference>
<sequence length="534" mass="59009">MSSTSRPIPTYRSGTIMISPRNKPPQCHVNFPITSQHVKAHSRTVKRENLPTDISLQIVEMEDGGPVPNPGDFFDGCYVGTEEYRQGFRPGTWFTGAFVPEGIMLMQSAVPTYGMPAPMRYFPQAQTGPMSGYPTQGIQAGSGFVPQGALQIPQPARAPRPPFQLRGDYVHQEARRAVTQACNSQRAVVMEDGDFEAQIVNLAPLPPALVQEEVQVKPATPFPRTPTPPPKTPSPPSRPCHLQECIRHLKKVFTGACHNAQEANAWLVAMRNESYNFMEAYLERKFVEVKKAEGLDWEHDGRAIEAQWAENIRNGSAVVMKRKKDAAQKKKDEENAKRMECSARNNGEEAAEAAPSRKRKAVGELEPAVVKDNKRKASKKQRSMEQEETVLPSVETLEEAGLDFDDALTVFNADEPAFDEGDEVPSNEDEPEDLDDLVNECADAMEVEFADAPASETPNEGDEVPADEDNSEELEDMIDEGDEGSSDEDEEDMALPSAETSDQAARTLETAPEDTLAVLDDENIDEWAATFEDD</sequence>
<feature type="region of interest" description="Disordered" evidence="1">
    <location>
        <begin position="412"/>
        <end position="534"/>
    </location>
</feature>
<feature type="compositionally biased region" description="Acidic residues" evidence="1">
    <location>
        <begin position="459"/>
        <end position="493"/>
    </location>
</feature>
<organism evidence="2 3">
    <name type="scientific">Bimuria novae-zelandiae CBS 107.79</name>
    <dbReference type="NCBI Taxonomy" id="1447943"/>
    <lineage>
        <taxon>Eukaryota</taxon>
        <taxon>Fungi</taxon>
        <taxon>Dikarya</taxon>
        <taxon>Ascomycota</taxon>
        <taxon>Pezizomycotina</taxon>
        <taxon>Dothideomycetes</taxon>
        <taxon>Pleosporomycetidae</taxon>
        <taxon>Pleosporales</taxon>
        <taxon>Massarineae</taxon>
        <taxon>Didymosphaeriaceae</taxon>
        <taxon>Bimuria</taxon>
    </lineage>
</organism>
<feature type="compositionally biased region" description="Pro residues" evidence="1">
    <location>
        <begin position="220"/>
        <end position="238"/>
    </location>
</feature>
<name>A0A6A5V5U5_9PLEO</name>
<feature type="compositionally biased region" description="Basic and acidic residues" evidence="1">
    <location>
        <begin position="325"/>
        <end position="341"/>
    </location>
</feature>
<evidence type="ECO:0000256" key="1">
    <source>
        <dbReference type="SAM" id="MobiDB-lite"/>
    </source>
</evidence>
<gene>
    <name evidence="2" type="ORF">BU23DRAFT_569033</name>
</gene>
<dbReference type="AlphaFoldDB" id="A0A6A5V5U5"/>
<keyword evidence="3" id="KW-1185">Reference proteome</keyword>
<protein>
    <submittedName>
        <fullName evidence="2">Uncharacterized protein</fullName>
    </submittedName>
</protein>
<feature type="compositionally biased region" description="Acidic residues" evidence="1">
    <location>
        <begin position="519"/>
        <end position="534"/>
    </location>
</feature>
<accession>A0A6A5V5U5</accession>